<keyword evidence="2" id="KW-1185">Reference proteome</keyword>
<dbReference type="RefSeq" id="WP_283346265.1">
    <property type="nucleotide sequence ID" value="NZ_JASHIF010000024.1"/>
</dbReference>
<name>A0ABT6YEF3_9BACT</name>
<sequence>MKELQNILPIELEEAFSSPEFENDGGLEICSVKYLENELLLNFSFYSDEQDERRKQYWQLVVNGYIESKIGDFGSFMSFYSEHILLAEFQDIETELYFKRKGYYPELLQTSIFGISIEENSLTDEGQLIDNYDKALEIQKEIQELINSTKTYIQLEYAPADDEEEFDSDIKHWQIMNESKR</sequence>
<comment type="caution">
    <text evidence="1">The sequence shown here is derived from an EMBL/GenBank/DDBJ whole genome shotgun (WGS) entry which is preliminary data.</text>
</comment>
<organism evidence="1 2">
    <name type="scientific">Flectobacillus roseus</name>
    <dbReference type="NCBI Taxonomy" id="502259"/>
    <lineage>
        <taxon>Bacteria</taxon>
        <taxon>Pseudomonadati</taxon>
        <taxon>Bacteroidota</taxon>
        <taxon>Cytophagia</taxon>
        <taxon>Cytophagales</taxon>
        <taxon>Flectobacillaceae</taxon>
        <taxon>Flectobacillus</taxon>
    </lineage>
</organism>
<gene>
    <name evidence="1" type="ORF">QM524_22095</name>
</gene>
<dbReference type="Proteomes" id="UP001236507">
    <property type="component" value="Unassembled WGS sequence"/>
</dbReference>
<protein>
    <submittedName>
        <fullName evidence="1">Uncharacterized protein</fullName>
    </submittedName>
</protein>
<proteinExistence type="predicted"/>
<evidence type="ECO:0000313" key="2">
    <source>
        <dbReference type="Proteomes" id="UP001236507"/>
    </source>
</evidence>
<reference evidence="1 2" key="1">
    <citation type="submission" date="2023-05" db="EMBL/GenBank/DDBJ databases">
        <title>Novel species of genus Flectobacillus isolated from stream in China.</title>
        <authorList>
            <person name="Lu H."/>
        </authorList>
    </citation>
    <scope>NUCLEOTIDE SEQUENCE [LARGE SCALE GENOMIC DNA]</scope>
    <source>
        <strain evidence="1 2">KCTC 42575</strain>
    </source>
</reference>
<evidence type="ECO:0000313" key="1">
    <source>
        <dbReference type="EMBL" id="MDI9861930.1"/>
    </source>
</evidence>
<accession>A0ABT6YEF3</accession>
<dbReference type="EMBL" id="JASHIF010000024">
    <property type="protein sequence ID" value="MDI9861930.1"/>
    <property type="molecule type" value="Genomic_DNA"/>
</dbReference>